<proteinExistence type="predicted"/>
<evidence type="ECO:0000313" key="1">
    <source>
        <dbReference type="EMBL" id="EHH12317.1"/>
    </source>
</evidence>
<organism evidence="1 2">
    <name type="scientific">Mesorhizobium amorphae CCNWGS0123</name>
    <dbReference type="NCBI Taxonomy" id="1082933"/>
    <lineage>
        <taxon>Bacteria</taxon>
        <taxon>Pseudomonadati</taxon>
        <taxon>Pseudomonadota</taxon>
        <taxon>Alphaproteobacteria</taxon>
        <taxon>Hyphomicrobiales</taxon>
        <taxon>Phyllobacteriaceae</taxon>
        <taxon>Mesorhizobium</taxon>
    </lineage>
</organism>
<evidence type="ECO:0000313" key="2">
    <source>
        <dbReference type="Proteomes" id="UP000002949"/>
    </source>
</evidence>
<sequence length="34" mass="3511">MQGHKGEEDGGVFLMAAGVVSIGDFEVDFAVLKG</sequence>
<protein>
    <submittedName>
        <fullName evidence="1">Uncharacterized protein</fullName>
    </submittedName>
</protein>
<dbReference type="EMBL" id="AGSN01000084">
    <property type="protein sequence ID" value="EHH12317.1"/>
    <property type="molecule type" value="Genomic_DNA"/>
</dbReference>
<name>G6Y7J5_9HYPH</name>
<keyword evidence="2" id="KW-1185">Reference proteome</keyword>
<accession>G6Y7J5</accession>
<dbReference type="AlphaFoldDB" id="G6Y7J5"/>
<dbReference type="Proteomes" id="UP000002949">
    <property type="component" value="Unassembled WGS sequence"/>
</dbReference>
<gene>
    <name evidence="1" type="ORF">MEA186_09555</name>
</gene>
<reference evidence="1 2" key="1">
    <citation type="journal article" date="2012" name="J. Bacteriol.">
        <title>Draft Genome Sequence of Plant Growth-Promoting Rhizobium Mesorhizobium amorphae, Isolated from Zinc-Lead Mine Tailings.</title>
        <authorList>
            <person name="Hao X."/>
            <person name="Lin Y."/>
            <person name="Johnstone L."/>
            <person name="Baltrus D.A."/>
            <person name="Miller S.J."/>
            <person name="Wei G."/>
            <person name="Rensing C."/>
        </authorList>
    </citation>
    <scope>NUCLEOTIDE SEQUENCE [LARGE SCALE GENOMIC DNA]</scope>
    <source>
        <strain evidence="1 2">CCNWGS0123</strain>
    </source>
</reference>